<feature type="chain" id="PRO_5044798545" description="LysM domain-containing protein" evidence="1">
    <location>
        <begin position="26"/>
        <end position="364"/>
    </location>
</feature>
<comment type="caution">
    <text evidence="3">The sequence shown here is derived from an EMBL/GenBank/DDBJ whole genome shotgun (WGS) entry which is preliminary data.</text>
</comment>
<dbReference type="InterPro" id="IPR018392">
    <property type="entry name" value="LysM"/>
</dbReference>
<protein>
    <recommendedName>
        <fullName evidence="2">LysM domain-containing protein</fullName>
    </recommendedName>
</protein>
<dbReference type="PANTHER" id="PTHR33734:SF11">
    <property type="entry name" value="LYSM DOMAIN-CONTAINING GPI-ANCHORED PROTEIN 2"/>
    <property type="match status" value="1"/>
</dbReference>
<dbReference type="InterPro" id="IPR036779">
    <property type="entry name" value="LysM_dom_sf"/>
</dbReference>
<name>A0ABD3JFG3_EUCGL</name>
<keyword evidence="1" id="KW-0732">Signal</keyword>
<dbReference type="CDD" id="cd00118">
    <property type="entry name" value="LysM"/>
    <property type="match status" value="1"/>
</dbReference>
<dbReference type="PANTHER" id="PTHR33734">
    <property type="entry name" value="LYSM DOMAIN-CONTAINING GPI-ANCHORED PROTEIN 2"/>
    <property type="match status" value="1"/>
</dbReference>
<feature type="domain" description="LysM" evidence="2">
    <location>
        <begin position="108"/>
        <end position="155"/>
    </location>
</feature>
<dbReference type="SMART" id="SM00257">
    <property type="entry name" value="LysM"/>
    <property type="match status" value="2"/>
</dbReference>
<dbReference type="EMBL" id="JBJKBG010000009">
    <property type="protein sequence ID" value="KAL3722805.1"/>
    <property type="molecule type" value="Genomic_DNA"/>
</dbReference>
<feature type="domain" description="LysM" evidence="2">
    <location>
        <begin position="172"/>
        <end position="216"/>
    </location>
</feature>
<dbReference type="Pfam" id="PF01476">
    <property type="entry name" value="LysM"/>
    <property type="match status" value="2"/>
</dbReference>
<proteinExistence type="predicted"/>
<keyword evidence="4" id="KW-1185">Reference proteome</keyword>
<evidence type="ECO:0000256" key="1">
    <source>
        <dbReference type="SAM" id="SignalP"/>
    </source>
</evidence>
<dbReference type="SUPFAM" id="SSF54106">
    <property type="entry name" value="LysM domain"/>
    <property type="match status" value="1"/>
</dbReference>
<accession>A0ABD3JFG3</accession>
<sequence length="364" mass="38620">MGRAVVLACLSVVLSALALAPATDALGFTCNSPPETTCQALVGYISPNTTTFRSIQTLFGVKHLRSLLAANDRSPTLSPNTTVRAQETVFIPFTCRCSNGTGISDRRPVYTVQKDDGLYYIASSVFSYLVVYQDIQLVNGIENANLIEVGQKLWIPLPCSCDEVEGNKTVHYAHVVAEGSTVEQIAEDFRVSEKTLMDLNGLASAKELMADKALDVPLKACASKIHNDSLDADLLVPNGAYALTANDCVRCSCGSANNWTLLCQPSEFASSSGSTCPSMQCSGAHDLYIGNTTGTSCSSTTCSYAGYTSQNTILTTLDNESSCAALPPSPDGKGSSHAAKIDMGAFGWNFLVTAMSILLSVQRI</sequence>
<feature type="signal peptide" evidence="1">
    <location>
        <begin position="1"/>
        <end position="25"/>
    </location>
</feature>
<reference evidence="3 4" key="1">
    <citation type="submission" date="2024-11" db="EMBL/GenBank/DDBJ databases">
        <title>Chromosome-level genome assembly of Eucalyptus globulus Labill. provides insights into its genome evolution.</title>
        <authorList>
            <person name="Li X."/>
        </authorList>
    </citation>
    <scope>NUCLEOTIDE SEQUENCE [LARGE SCALE GENOMIC DNA]</scope>
    <source>
        <strain evidence="3">CL2024</strain>
        <tissue evidence="3">Fresh tender leaves</tissue>
    </source>
</reference>
<evidence type="ECO:0000259" key="2">
    <source>
        <dbReference type="PROSITE" id="PS51782"/>
    </source>
</evidence>
<dbReference type="PROSITE" id="PS51782">
    <property type="entry name" value="LYSM"/>
    <property type="match status" value="2"/>
</dbReference>
<dbReference type="Proteomes" id="UP001634007">
    <property type="component" value="Unassembled WGS sequence"/>
</dbReference>
<dbReference type="AlphaFoldDB" id="A0ABD3JFG3"/>
<organism evidence="3 4">
    <name type="scientific">Eucalyptus globulus</name>
    <name type="common">Tasmanian blue gum</name>
    <dbReference type="NCBI Taxonomy" id="34317"/>
    <lineage>
        <taxon>Eukaryota</taxon>
        <taxon>Viridiplantae</taxon>
        <taxon>Streptophyta</taxon>
        <taxon>Embryophyta</taxon>
        <taxon>Tracheophyta</taxon>
        <taxon>Spermatophyta</taxon>
        <taxon>Magnoliopsida</taxon>
        <taxon>eudicotyledons</taxon>
        <taxon>Gunneridae</taxon>
        <taxon>Pentapetalae</taxon>
        <taxon>rosids</taxon>
        <taxon>malvids</taxon>
        <taxon>Myrtales</taxon>
        <taxon>Myrtaceae</taxon>
        <taxon>Myrtoideae</taxon>
        <taxon>Eucalypteae</taxon>
        <taxon>Eucalyptus</taxon>
    </lineage>
</organism>
<gene>
    <name evidence="3" type="ORF">ACJRO7_035071</name>
</gene>
<evidence type="ECO:0000313" key="4">
    <source>
        <dbReference type="Proteomes" id="UP001634007"/>
    </source>
</evidence>
<dbReference type="Gene3D" id="3.10.350.10">
    <property type="entry name" value="LysM domain"/>
    <property type="match status" value="2"/>
</dbReference>
<evidence type="ECO:0000313" key="3">
    <source>
        <dbReference type="EMBL" id="KAL3722805.1"/>
    </source>
</evidence>